<organism evidence="4 5">
    <name type="scientific">Phocaeicola coprocola CAG:162</name>
    <dbReference type="NCBI Taxonomy" id="1263040"/>
    <lineage>
        <taxon>Bacteria</taxon>
        <taxon>Pseudomonadati</taxon>
        <taxon>Bacteroidota</taxon>
        <taxon>Bacteroidia</taxon>
        <taxon>Bacteroidales</taxon>
        <taxon>Bacteroidaceae</taxon>
        <taxon>Phocaeicola</taxon>
    </lineage>
</organism>
<dbReference type="PROSITE" id="PS50088">
    <property type="entry name" value="ANK_REPEAT"/>
    <property type="match status" value="2"/>
</dbReference>
<gene>
    <name evidence="4" type="ORF">BN509_01584</name>
</gene>
<comment type="caution">
    <text evidence="4">The sequence shown here is derived from an EMBL/GenBank/DDBJ whole genome shotgun (WGS) entry which is preliminary data.</text>
</comment>
<evidence type="ECO:0000313" key="4">
    <source>
        <dbReference type="EMBL" id="CDA70518.1"/>
    </source>
</evidence>
<dbReference type="InterPro" id="IPR002110">
    <property type="entry name" value="Ankyrin_rpt"/>
</dbReference>
<dbReference type="SUPFAM" id="SSF48403">
    <property type="entry name" value="Ankyrin repeat"/>
    <property type="match status" value="1"/>
</dbReference>
<evidence type="ECO:0000256" key="3">
    <source>
        <dbReference type="PROSITE-ProRule" id="PRU00023"/>
    </source>
</evidence>
<dbReference type="AlphaFoldDB" id="R6C2G0"/>
<dbReference type="EMBL" id="CBCJ010000069">
    <property type="protein sequence ID" value="CDA70518.1"/>
    <property type="molecule type" value="Genomic_DNA"/>
</dbReference>
<dbReference type="Pfam" id="PF12796">
    <property type="entry name" value="Ank_2"/>
    <property type="match status" value="1"/>
</dbReference>
<dbReference type="PANTHER" id="PTHR24198:SF165">
    <property type="entry name" value="ANKYRIN REPEAT-CONTAINING PROTEIN-RELATED"/>
    <property type="match status" value="1"/>
</dbReference>
<evidence type="ECO:0000256" key="1">
    <source>
        <dbReference type="ARBA" id="ARBA00022737"/>
    </source>
</evidence>
<dbReference type="SMART" id="SM00248">
    <property type="entry name" value="ANK"/>
    <property type="match status" value="4"/>
</dbReference>
<feature type="repeat" description="ANK" evidence="3">
    <location>
        <begin position="65"/>
        <end position="97"/>
    </location>
</feature>
<evidence type="ECO:0000256" key="2">
    <source>
        <dbReference type="ARBA" id="ARBA00023043"/>
    </source>
</evidence>
<name>R6C2G0_9BACT</name>
<feature type="repeat" description="ANK" evidence="3">
    <location>
        <begin position="98"/>
        <end position="132"/>
    </location>
</feature>
<dbReference type="PANTHER" id="PTHR24198">
    <property type="entry name" value="ANKYRIN REPEAT AND PROTEIN KINASE DOMAIN-CONTAINING PROTEIN"/>
    <property type="match status" value="1"/>
</dbReference>
<sequence>MKKNDLFSIIEHVSYEQYENVISNTCINDCNEYKQNLLHEAIACCRNDIATNLINRNNINQQDYKGETPLHYCAAYFNLEIAELLLQKKAQINIIDKYGNNPLWVAVFNAHGDYRMVKLFLKYNANIQNKNRANRSPLDFAKQINDLDLVNILLHERSNNS</sequence>
<dbReference type="Gene3D" id="1.25.40.20">
    <property type="entry name" value="Ankyrin repeat-containing domain"/>
    <property type="match status" value="1"/>
</dbReference>
<dbReference type="Proteomes" id="UP000018362">
    <property type="component" value="Unassembled WGS sequence"/>
</dbReference>
<accession>R6C2G0</accession>
<reference evidence="4" key="1">
    <citation type="submission" date="2012-11" db="EMBL/GenBank/DDBJ databases">
        <title>Dependencies among metagenomic species, viruses, plasmids and units of genetic variation.</title>
        <authorList>
            <person name="Nielsen H.B."/>
            <person name="Almeida M."/>
            <person name="Juncker A.S."/>
            <person name="Rasmussen S."/>
            <person name="Li J."/>
            <person name="Sunagawa S."/>
            <person name="Plichta D."/>
            <person name="Gautier L."/>
            <person name="Le Chatelier E."/>
            <person name="Peletier E."/>
            <person name="Bonde I."/>
            <person name="Nielsen T."/>
            <person name="Manichanh C."/>
            <person name="Arumugam M."/>
            <person name="Batto J."/>
            <person name="Santos M.B.Q.D."/>
            <person name="Blom N."/>
            <person name="Borruel N."/>
            <person name="Burgdorf K.S."/>
            <person name="Boumezbeur F."/>
            <person name="Casellas F."/>
            <person name="Dore J."/>
            <person name="Guarner F."/>
            <person name="Hansen T."/>
            <person name="Hildebrand F."/>
            <person name="Kaas R.S."/>
            <person name="Kennedy S."/>
            <person name="Kristiansen K."/>
            <person name="Kultima J.R."/>
            <person name="Leonard P."/>
            <person name="Levenez F."/>
            <person name="Lund O."/>
            <person name="Moumen B."/>
            <person name="Le Paslier D."/>
            <person name="Pons N."/>
            <person name="Pedersen O."/>
            <person name="Prifti E."/>
            <person name="Qin J."/>
            <person name="Raes J."/>
            <person name="Tap J."/>
            <person name="Tims S."/>
            <person name="Ussery D.W."/>
            <person name="Yamada T."/>
            <person name="MetaHit consortium"/>
            <person name="Renault P."/>
            <person name="Sicheritz-Ponten T."/>
            <person name="Bork P."/>
            <person name="Wang J."/>
            <person name="Brunak S."/>
            <person name="Ehrlich S.D."/>
        </authorList>
    </citation>
    <scope>NUCLEOTIDE SEQUENCE [LARGE SCALE GENOMIC DNA]</scope>
</reference>
<dbReference type="PROSITE" id="PS50297">
    <property type="entry name" value="ANK_REP_REGION"/>
    <property type="match status" value="1"/>
</dbReference>
<keyword evidence="2 3" id="KW-0040">ANK repeat</keyword>
<proteinExistence type="predicted"/>
<keyword evidence="1" id="KW-0677">Repeat</keyword>
<dbReference type="InterPro" id="IPR036770">
    <property type="entry name" value="Ankyrin_rpt-contain_sf"/>
</dbReference>
<dbReference type="RefSeq" id="WP_022125881.1">
    <property type="nucleotide sequence ID" value="NZ_FR880974.1"/>
</dbReference>
<evidence type="ECO:0000313" key="5">
    <source>
        <dbReference type="Proteomes" id="UP000018362"/>
    </source>
</evidence>
<protein>
    <submittedName>
        <fullName evidence="4">Ankyrin repeat protein</fullName>
    </submittedName>
</protein>